<organism evidence="1 2">
    <name type="scientific">Roseivivax marinus</name>
    <dbReference type="NCBI Taxonomy" id="1379903"/>
    <lineage>
        <taxon>Bacteria</taxon>
        <taxon>Pseudomonadati</taxon>
        <taxon>Pseudomonadota</taxon>
        <taxon>Alphaproteobacteria</taxon>
        <taxon>Rhodobacterales</taxon>
        <taxon>Roseobacteraceae</taxon>
        <taxon>Roseivivax</taxon>
    </lineage>
</organism>
<dbReference type="eggNOG" id="COG4122">
    <property type="taxonomic scope" value="Bacteria"/>
</dbReference>
<protein>
    <recommendedName>
        <fullName evidence="3">Class I SAM-dependent methyltransferase</fullName>
    </recommendedName>
</protein>
<dbReference type="RefSeq" id="WP_051487331.1">
    <property type="nucleotide sequence ID" value="NZ_AQQW01000001.1"/>
</dbReference>
<name>W4HRN8_9RHOB</name>
<evidence type="ECO:0000313" key="1">
    <source>
        <dbReference type="EMBL" id="ETW14786.1"/>
    </source>
</evidence>
<dbReference type="STRING" id="1379903.ATO8_02725"/>
<dbReference type="AlphaFoldDB" id="W4HRN8"/>
<dbReference type="InterPro" id="IPR029063">
    <property type="entry name" value="SAM-dependent_MTases_sf"/>
</dbReference>
<comment type="caution">
    <text evidence="1">The sequence shown here is derived from an EMBL/GenBank/DDBJ whole genome shotgun (WGS) entry which is preliminary data.</text>
</comment>
<accession>W4HRN8</accession>
<proteinExistence type="predicted"/>
<sequence>MLANAYTSTVHFARPLADTLGALDWLEARGRTHRSALWLRTLFEIYRVDGLVALDLCWWSFAAQDAVAAHLADRPDARVFEYGSGASTLWLARRAAEVHSVEHDLGWAEVMRGQLAHVSNATLHAVAPTTRGAGPCTAPSGRRGYADKDFSDYVRAIDAVPGQFDVIVVDGRARAACLEHARSRLAPGGILVFDDPHRARYRPAIAASGLEVTELRGLKPCLPYRDGTALLRRTACAQAPSDG</sequence>
<dbReference type="SUPFAM" id="SSF53335">
    <property type="entry name" value="S-adenosyl-L-methionine-dependent methyltransferases"/>
    <property type="match status" value="1"/>
</dbReference>
<dbReference type="Pfam" id="PF13578">
    <property type="entry name" value="Methyltransf_24"/>
    <property type="match status" value="1"/>
</dbReference>
<dbReference type="Proteomes" id="UP000019063">
    <property type="component" value="Unassembled WGS sequence"/>
</dbReference>
<keyword evidence="2" id="KW-1185">Reference proteome</keyword>
<gene>
    <name evidence="1" type="ORF">ATO8_02725</name>
</gene>
<dbReference type="Gene3D" id="3.40.50.150">
    <property type="entry name" value="Vaccinia Virus protein VP39"/>
    <property type="match status" value="1"/>
</dbReference>
<reference evidence="1 2" key="1">
    <citation type="journal article" date="2014" name="Antonie Van Leeuwenhoek">
        <title>Roseivivax atlanticus sp. nov., isolated from surface seawater of the Atlantic Ocean.</title>
        <authorList>
            <person name="Li G."/>
            <person name="Lai Q."/>
            <person name="Liu X."/>
            <person name="Sun F."/>
            <person name="Shao Z."/>
        </authorList>
    </citation>
    <scope>NUCLEOTIDE SEQUENCE [LARGE SCALE GENOMIC DNA]</scope>
    <source>
        <strain evidence="1 2">22II-s10s</strain>
    </source>
</reference>
<evidence type="ECO:0000313" key="2">
    <source>
        <dbReference type="Proteomes" id="UP000019063"/>
    </source>
</evidence>
<dbReference type="PATRIC" id="fig|1317118.6.peg.566"/>
<dbReference type="EMBL" id="AQQW01000001">
    <property type="protein sequence ID" value="ETW14786.1"/>
    <property type="molecule type" value="Genomic_DNA"/>
</dbReference>
<evidence type="ECO:0008006" key="3">
    <source>
        <dbReference type="Google" id="ProtNLM"/>
    </source>
</evidence>